<keyword evidence="3" id="KW-1185">Reference proteome</keyword>
<accession>U6JWK4</accession>
<dbReference type="EMBL" id="HG682139">
    <property type="protein sequence ID" value="CDJ29814.1"/>
    <property type="molecule type" value="Genomic_DNA"/>
</dbReference>
<feature type="compositionally biased region" description="Low complexity" evidence="1">
    <location>
        <begin position="30"/>
        <end position="53"/>
    </location>
</feature>
<evidence type="ECO:0000256" key="1">
    <source>
        <dbReference type="SAM" id="MobiDB-lite"/>
    </source>
</evidence>
<reference evidence="2" key="1">
    <citation type="submission" date="2013-10" db="EMBL/GenBank/DDBJ databases">
        <title>Genomic analysis of the causative agents of coccidiosis in chickens.</title>
        <authorList>
            <person name="Reid A.J."/>
            <person name="Blake D."/>
            <person name="Billington K."/>
            <person name="Browne H."/>
            <person name="Dunn M."/>
            <person name="Hung S."/>
            <person name="Kawahara F."/>
            <person name="Miranda-Saavedra D."/>
            <person name="Mourier T."/>
            <person name="Nagra H."/>
            <person name="Otto T.D."/>
            <person name="Rawlings N."/>
            <person name="Sanchez A."/>
            <person name="Sanders M."/>
            <person name="Subramaniam C."/>
            <person name="Tay Y."/>
            <person name="Dear P."/>
            <person name="Doerig C."/>
            <person name="Gruber A."/>
            <person name="Parkinson J."/>
            <person name="Shirley M."/>
            <person name="Wan K.L."/>
            <person name="Berriman M."/>
            <person name="Tomley F."/>
            <person name="Pain A."/>
        </authorList>
    </citation>
    <scope>NUCLEOTIDE SEQUENCE [LARGE SCALE GENOMIC DNA]</scope>
    <source>
        <strain evidence="2">Houghton</strain>
    </source>
</reference>
<evidence type="ECO:0000313" key="3">
    <source>
        <dbReference type="Proteomes" id="UP000030744"/>
    </source>
</evidence>
<name>U6JWK4_9EIME</name>
<feature type="region of interest" description="Disordered" evidence="1">
    <location>
        <begin position="23"/>
        <end position="54"/>
    </location>
</feature>
<dbReference type="AlphaFoldDB" id="U6JWK4"/>
<organism evidence="2 3">
    <name type="scientific">Eimeria mitis</name>
    <dbReference type="NCBI Taxonomy" id="44415"/>
    <lineage>
        <taxon>Eukaryota</taxon>
        <taxon>Sar</taxon>
        <taxon>Alveolata</taxon>
        <taxon>Apicomplexa</taxon>
        <taxon>Conoidasida</taxon>
        <taxon>Coccidia</taxon>
        <taxon>Eucoccidiorida</taxon>
        <taxon>Eimeriorina</taxon>
        <taxon>Eimeriidae</taxon>
        <taxon>Eimeria</taxon>
    </lineage>
</organism>
<dbReference type="Proteomes" id="UP000030744">
    <property type="component" value="Unassembled WGS sequence"/>
</dbReference>
<dbReference type="VEuPathDB" id="ToxoDB:EMH_0052870"/>
<evidence type="ECO:0000313" key="2">
    <source>
        <dbReference type="EMBL" id="CDJ29814.1"/>
    </source>
</evidence>
<dbReference type="RefSeq" id="XP_013352383.1">
    <property type="nucleotide sequence ID" value="XM_013496929.1"/>
</dbReference>
<dbReference type="GeneID" id="25379963"/>
<gene>
    <name evidence="2" type="ORF">EMH_0052870</name>
</gene>
<feature type="region of interest" description="Disordered" evidence="1">
    <location>
        <begin position="78"/>
        <end position="110"/>
    </location>
</feature>
<reference evidence="2" key="2">
    <citation type="submission" date="2013-10" db="EMBL/GenBank/DDBJ databases">
        <authorList>
            <person name="Aslett M."/>
        </authorList>
    </citation>
    <scope>NUCLEOTIDE SEQUENCE [LARGE SCALE GENOMIC DNA]</scope>
    <source>
        <strain evidence="2">Houghton</strain>
    </source>
</reference>
<proteinExistence type="predicted"/>
<sequence length="110" mass="11432">MAATTAVLTPPNRQFCLSGMLSEVTGSTTSPWEASEAPPPKSSSSSARAAPGSIADAVRMASHALKKAYIELGEWHRKSGENSGNAKPGEKEDHCIGAGVDPVSNDRRAP</sequence>
<protein>
    <submittedName>
        <fullName evidence="2">Uncharacterized protein</fullName>
    </submittedName>
</protein>